<organism evidence="2 3">
    <name type="scientific">Lutispora thermophila DSM 19022</name>
    <dbReference type="NCBI Taxonomy" id="1122184"/>
    <lineage>
        <taxon>Bacteria</taxon>
        <taxon>Bacillati</taxon>
        <taxon>Bacillota</taxon>
        <taxon>Clostridia</taxon>
        <taxon>Lutisporales</taxon>
        <taxon>Lutisporaceae</taxon>
        <taxon>Lutispora</taxon>
    </lineage>
</organism>
<reference evidence="2 3" key="1">
    <citation type="submission" date="2016-11" db="EMBL/GenBank/DDBJ databases">
        <authorList>
            <person name="Jaros S."/>
            <person name="Januszkiewicz K."/>
            <person name="Wedrychowicz H."/>
        </authorList>
    </citation>
    <scope>NUCLEOTIDE SEQUENCE [LARGE SCALE GENOMIC DNA]</scope>
    <source>
        <strain evidence="2 3">DSM 19022</strain>
    </source>
</reference>
<dbReference type="PANTHER" id="PTHR22642:SF2">
    <property type="entry name" value="PROTEIN LONG AFTER FAR-RED 3"/>
    <property type="match status" value="1"/>
</dbReference>
<dbReference type="CDD" id="cd01300">
    <property type="entry name" value="YtcJ_like"/>
    <property type="match status" value="1"/>
</dbReference>
<evidence type="ECO:0000313" key="2">
    <source>
        <dbReference type="EMBL" id="SHJ18294.1"/>
    </source>
</evidence>
<dbReference type="GO" id="GO:0016810">
    <property type="term" value="F:hydrolase activity, acting on carbon-nitrogen (but not peptide) bonds"/>
    <property type="evidence" value="ECO:0007669"/>
    <property type="project" value="InterPro"/>
</dbReference>
<evidence type="ECO:0000313" key="3">
    <source>
        <dbReference type="Proteomes" id="UP000184442"/>
    </source>
</evidence>
<dbReference type="SUPFAM" id="SSF51338">
    <property type="entry name" value="Composite domain of metallo-dependent hydrolases"/>
    <property type="match status" value="1"/>
</dbReference>
<name>A0A1M6H804_9FIRM</name>
<protein>
    <recommendedName>
        <fullName evidence="1">Amidohydrolase 3 domain-containing protein</fullName>
    </recommendedName>
</protein>
<sequence length="537" mass="60318">MKTAIYNGKVYIERGHFEQAVLISDGIIEKVGTNEDILACASQDCEVIDADGKTILPGFNDSHLHLGSIGEWLTYANLSGATSIEDIVEIGKRFIEENPELVKQGLYGIGWNQDYFTDEKRILTRHDLDRISTDIPIVFERVCGHIVSANTKALEVGGITADTPQVDGGVFEIGDDGQPNGIFKENATYQITKVIPPHTFEKLEQLYIKAMEYAVSVGVTSVQSNDVRDHNYKEVFRLMHKLHDEGKLLVRYRHQFSFLDIENFKDFLATEFKDYRYDNKFLALGPLKLFKDGSLGARTALMRKGYLDDPGNYGVASLSDEQMDELCGLAVKNGIQVITHTIGDAAIDDTITNYERTMKEGKNSLRHGVVHCQITDLPILERVAKLDILVMVQPIFLNYDLHVVESRVGKDLASTSYAFHTLDKLGVHVAYGTDAPIEDCNPFFGVYSAVTRKDLNGFPERGFYPKECVDLEQAIDNYTIGSAYAEFLEDVKGRIKPGYWADLIILDRDIFTIPVDEIKDIKVDLTICNGKVVYRRV</sequence>
<dbReference type="PANTHER" id="PTHR22642">
    <property type="entry name" value="IMIDAZOLONEPROPIONASE"/>
    <property type="match status" value="1"/>
</dbReference>
<dbReference type="SUPFAM" id="SSF51556">
    <property type="entry name" value="Metallo-dependent hydrolases"/>
    <property type="match status" value="1"/>
</dbReference>
<dbReference type="Gene3D" id="3.20.20.140">
    <property type="entry name" value="Metal-dependent hydrolases"/>
    <property type="match status" value="1"/>
</dbReference>
<evidence type="ECO:0000259" key="1">
    <source>
        <dbReference type="Pfam" id="PF07969"/>
    </source>
</evidence>
<dbReference type="InterPro" id="IPR013108">
    <property type="entry name" value="Amidohydro_3"/>
</dbReference>
<dbReference type="EMBL" id="FQZS01000019">
    <property type="protein sequence ID" value="SHJ18294.1"/>
    <property type="molecule type" value="Genomic_DNA"/>
</dbReference>
<keyword evidence="3" id="KW-1185">Reference proteome</keyword>
<dbReference type="InterPro" id="IPR033932">
    <property type="entry name" value="YtcJ-like"/>
</dbReference>
<dbReference type="Proteomes" id="UP000184442">
    <property type="component" value="Unassembled WGS sequence"/>
</dbReference>
<dbReference type="Gene3D" id="2.30.40.10">
    <property type="entry name" value="Urease, subunit C, domain 1"/>
    <property type="match status" value="1"/>
</dbReference>
<dbReference type="STRING" id="1122184.SAMN02745176_02678"/>
<dbReference type="InterPro" id="IPR032466">
    <property type="entry name" value="Metal_Hydrolase"/>
</dbReference>
<proteinExistence type="predicted"/>
<gene>
    <name evidence="2" type="ORF">SAMN02745176_02678</name>
</gene>
<dbReference type="AlphaFoldDB" id="A0A1M6H804"/>
<dbReference type="InterPro" id="IPR011059">
    <property type="entry name" value="Metal-dep_hydrolase_composite"/>
</dbReference>
<dbReference type="OrthoDB" id="9767366at2"/>
<accession>A0A1M6H804</accession>
<feature type="domain" description="Amidohydrolase 3" evidence="1">
    <location>
        <begin position="46"/>
        <end position="534"/>
    </location>
</feature>
<dbReference type="Gene3D" id="3.10.310.70">
    <property type="match status" value="1"/>
</dbReference>
<dbReference type="Pfam" id="PF07969">
    <property type="entry name" value="Amidohydro_3"/>
    <property type="match status" value="1"/>
</dbReference>
<dbReference type="RefSeq" id="WP_073026681.1">
    <property type="nucleotide sequence ID" value="NZ_FQZS01000019.1"/>
</dbReference>